<name>A0ABR7NRQ1_9FIRM</name>
<dbReference type="RefSeq" id="WP_158360072.1">
    <property type="nucleotide sequence ID" value="NZ_JACRTJ010000014.1"/>
</dbReference>
<dbReference type="InterPro" id="IPR051233">
    <property type="entry name" value="Desulfoferrodoxin_SOR"/>
</dbReference>
<comment type="caution">
    <text evidence="7">The sequence shown here is derived from an EMBL/GenBank/DDBJ whole genome shotgun (WGS) entry which is preliminary data.</text>
</comment>
<accession>A0ABR7NRQ1</accession>
<dbReference type="SUPFAM" id="SSF49367">
    <property type="entry name" value="Superoxide reductase-like"/>
    <property type="match status" value="1"/>
</dbReference>
<evidence type="ECO:0000256" key="4">
    <source>
        <dbReference type="ARBA" id="ARBA00022982"/>
    </source>
</evidence>
<gene>
    <name evidence="7" type="ORF">H8708_06070</name>
</gene>
<dbReference type="PANTHER" id="PTHR36541:SF1">
    <property type="entry name" value="SUPEROXIDE REDUCTASE-RELATED"/>
    <property type="match status" value="1"/>
</dbReference>
<proteinExistence type="inferred from homology"/>
<comment type="similarity">
    <text evidence="1">Belongs to the desulfoferrodoxin family.</text>
</comment>
<evidence type="ECO:0000256" key="5">
    <source>
        <dbReference type="ARBA" id="ARBA00023004"/>
    </source>
</evidence>
<evidence type="ECO:0000256" key="3">
    <source>
        <dbReference type="ARBA" id="ARBA00022723"/>
    </source>
</evidence>
<dbReference type="InterPro" id="IPR002742">
    <property type="entry name" value="Desulfoferrodoxin_Fe-bd_dom"/>
</dbReference>
<evidence type="ECO:0000313" key="8">
    <source>
        <dbReference type="Proteomes" id="UP000647491"/>
    </source>
</evidence>
<dbReference type="Gene3D" id="2.60.40.730">
    <property type="entry name" value="SOR catalytic domain"/>
    <property type="match status" value="1"/>
</dbReference>
<keyword evidence="5" id="KW-0408">Iron</keyword>
<dbReference type="Proteomes" id="UP000647491">
    <property type="component" value="Unassembled WGS sequence"/>
</dbReference>
<sequence>MSRFLQCPDCHGIALVIYGEEDAGCGTYDKLHANTTDAALEKHLPVVEVKKDVVQAKVGADDHPMDEDHYITWVYLETTRGGSLRVLKPGDQPQVEFRLSDGERPLALYEYCNRHGLWKAELAQE</sequence>
<evidence type="ECO:0000256" key="1">
    <source>
        <dbReference type="ARBA" id="ARBA00005941"/>
    </source>
</evidence>
<keyword evidence="4" id="KW-0249">Electron transport</keyword>
<evidence type="ECO:0000259" key="6">
    <source>
        <dbReference type="Pfam" id="PF01880"/>
    </source>
</evidence>
<evidence type="ECO:0000313" key="7">
    <source>
        <dbReference type="EMBL" id="MBC8598801.1"/>
    </source>
</evidence>
<feature type="domain" description="Desulfoferrodoxin ferrous iron-binding" evidence="6">
    <location>
        <begin position="36"/>
        <end position="120"/>
    </location>
</feature>
<dbReference type="PANTHER" id="PTHR36541">
    <property type="entry name" value="SUPEROXIDE REDUCTASE-RELATED"/>
    <property type="match status" value="1"/>
</dbReference>
<dbReference type="EMBL" id="JACRTJ010000014">
    <property type="protein sequence ID" value="MBC8598801.1"/>
    <property type="molecule type" value="Genomic_DNA"/>
</dbReference>
<keyword evidence="2" id="KW-0813">Transport</keyword>
<keyword evidence="3" id="KW-0479">Metal-binding</keyword>
<evidence type="ECO:0000256" key="2">
    <source>
        <dbReference type="ARBA" id="ARBA00022448"/>
    </source>
</evidence>
<protein>
    <submittedName>
        <fullName evidence="7">Desulfoferrodoxin</fullName>
    </submittedName>
</protein>
<organism evidence="7 8">
    <name type="scientific">Enterocloster hominis</name>
    <name type="common">ex Liu et al. 2021</name>
    <dbReference type="NCBI Taxonomy" id="2763663"/>
    <lineage>
        <taxon>Bacteria</taxon>
        <taxon>Bacillati</taxon>
        <taxon>Bacillota</taxon>
        <taxon>Clostridia</taxon>
        <taxon>Lachnospirales</taxon>
        <taxon>Lachnospiraceae</taxon>
        <taxon>Enterocloster</taxon>
    </lineage>
</organism>
<dbReference type="InterPro" id="IPR036073">
    <property type="entry name" value="Desulfoferrodoxin_Fe-bd_dom_sf"/>
</dbReference>
<keyword evidence="8" id="KW-1185">Reference proteome</keyword>
<dbReference type="Pfam" id="PF01880">
    <property type="entry name" value="Desulfoferrodox"/>
    <property type="match status" value="1"/>
</dbReference>
<reference evidence="7 8" key="1">
    <citation type="submission" date="2020-08" db="EMBL/GenBank/DDBJ databases">
        <title>Genome public.</title>
        <authorList>
            <person name="Liu C."/>
            <person name="Sun Q."/>
        </authorList>
    </citation>
    <scope>NUCLEOTIDE SEQUENCE [LARGE SCALE GENOMIC DNA]</scope>
    <source>
        <strain evidence="7 8">BX10</strain>
    </source>
</reference>